<evidence type="ECO:0000256" key="7">
    <source>
        <dbReference type="ARBA" id="ARBA00022989"/>
    </source>
</evidence>
<evidence type="ECO:0000313" key="15">
    <source>
        <dbReference type="EMBL" id="TPW43926.1"/>
    </source>
</evidence>
<keyword evidence="16" id="KW-1185">Reference proteome</keyword>
<keyword evidence="3" id="KW-0813">Transport</keyword>
<keyword evidence="9" id="KW-0406">Ion transport</keyword>
<feature type="transmembrane region" description="Helical" evidence="14">
    <location>
        <begin position="230"/>
        <end position="251"/>
    </location>
</feature>
<keyword evidence="10 14" id="KW-0472">Membrane</keyword>
<dbReference type="EMBL" id="VHQI01000002">
    <property type="protein sequence ID" value="TPW43926.1"/>
    <property type="molecule type" value="Genomic_DNA"/>
</dbReference>
<keyword evidence="4" id="KW-1003">Cell membrane</keyword>
<reference evidence="15 16" key="1">
    <citation type="submission" date="2019-06" db="EMBL/GenBank/DDBJ databases">
        <authorList>
            <person name="Yang Y."/>
        </authorList>
    </citation>
    <scope>NUCLEOTIDE SEQUENCE [LARGE SCALE GENOMIC DNA]</scope>
    <source>
        <strain evidence="15 16">BIT-26</strain>
    </source>
</reference>
<proteinExistence type="inferred from homology"/>
<dbReference type="OrthoDB" id="3651542at2"/>
<feature type="transmembrane region" description="Helical" evidence="14">
    <location>
        <begin position="410"/>
        <end position="427"/>
    </location>
</feature>
<feature type="transmembrane region" description="Helical" evidence="14">
    <location>
        <begin position="308"/>
        <end position="337"/>
    </location>
</feature>
<evidence type="ECO:0000256" key="6">
    <source>
        <dbReference type="ARBA" id="ARBA00022847"/>
    </source>
</evidence>
<evidence type="ECO:0000256" key="9">
    <source>
        <dbReference type="ARBA" id="ARBA00023065"/>
    </source>
</evidence>
<feature type="transmembrane region" description="Helical" evidence="14">
    <location>
        <begin position="386"/>
        <end position="403"/>
    </location>
</feature>
<dbReference type="CDD" id="cd10322">
    <property type="entry name" value="SLC5sbd"/>
    <property type="match status" value="1"/>
</dbReference>
<name>A0A506VEU6_9GAMM</name>
<dbReference type="InterPro" id="IPR038377">
    <property type="entry name" value="Na/Glc_symporter_sf"/>
</dbReference>
<dbReference type="Proteomes" id="UP000319523">
    <property type="component" value="Unassembled WGS sequence"/>
</dbReference>
<feature type="transmembrane region" description="Helical" evidence="14">
    <location>
        <begin position="153"/>
        <end position="175"/>
    </location>
</feature>
<feature type="transmembrane region" description="Helical" evidence="14">
    <location>
        <begin position="263"/>
        <end position="288"/>
    </location>
</feature>
<organism evidence="15 16">
    <name type="scientific">Mixta tenebrionis</name>
    <dbReference type="NCBI Taxonomy" id="2562439"/>
    <lineage>
        <taxon>Bacteria</taxon>
        <taxon>Pseudomonadati</taxon>
        <taxon>Pseudomonadota</taxon>
        <taxon>Gammaproteobacteria</taxon>
        <taxon>Enterobacterales</taxon>
        <taxon>Erwiniaceae</taxon>
        <taxon>Mixta</taxon>
    </lineage>
</organism>
<dbReference type="PANTHER" id="PTHR48086:SF3">
    <property type="entry name" value="SODIUM_PROLINE SYMPORTER"/>
    <property type="match status" value="1"/>
</dbReference>
<comment type="caution">
    <text evidence="15">The sequence shown here is derived from an EMBL/GenBank/DDBJ whole genome shotgun (WGS) entry which is preliminary data.</text>
</comment>
<feature type="transmembrane region" description="Helical" evidence="14">
    <location>
        <begin position="6"/>
        <end position="26"/>
    </location>
</feature>
<evidence type="ECO:0000256" key="2">
    <source>
        <dbReference type="ARBA" id="ARBA00006434"/>
    </source>
</evidence>
<evidence type="ECO:0000256" key="12">
    <source>
        <dbReference type="ARBA" id="ARBA00033708"/>
    </source>
</evidence>
<evidence type="ECO:0000256" key="8">
    <source>
        <dbReference type="ARBA" id="ARBA00023053"/>
    </source>
</evidence>
<comment type="subcellular location">
    <subcellularLocation>
        <location evidence="1">Cell membrane</location>
        <topology evidence="1">Multi-pass membrane protein</topology>
    </subcellularLocation>
</comment>
<dbReference type="GO" id="GO:0006814">
    <property type="term" value="P:sodium ion transport"/>
    <property type="evidence" value="ECO:0007669"/>
    <property type="project" value="UniProtKB-KW"/>
</dbReference>
<sequence length="471" mass="51067">MKEFTATDTLIIIGIVIAYILFTTWLTWRLRSKSAGDFMEGSRAMPAFIVGIMLMSEYIGAKSTIGTAQAAFENGFAASWSVIGAAIGFPLFGMLLVKRIYNTGKITISGAIAEKYGTSTKNIISIIMIYALLLVNVGNYVSGAAAISTVLKVNLPVAAFITAIVSTFYFAFGGMKGMAWVTLLHSAMKYFGILVILGVALHMTGGVSPMVEQMPKFYWTWDGNIGAGTIFAWLIGTIGSIFCTQFVIQAISSTKNAASAKRATWIAFIFCLPIAIAIAIIGVAAKYLHPNINSLYALPVFLQDMSPWLAGLVTTSLVASIFVSVSTVALAIASLIVKDFYVPMRNPTPEREFKMTRWLSLAIGFLPLLFVLFVPEVLKLSFFTRAIRLSISVVAMMAFYLPFFKSARGANAGLIGACVVTSVWYLLGDPFGINNMYIALITPAVIMGLDHLIPQKQPVEKNKRNMQNSGA</sequence>
<evidence type="ECO:0000256" key="5">
    <source>
        <dbReference type="ARBA" id="ARBA00022692"/>
    </source>
</evidence>
<feature type="transmembrane region" description="Helical" evidence="14">
    <location>
        <begin position="123"/>
        <end position="147"/>
    </location>
</feature>
<feature type="transmembrane region" description="Helical" evidence="14">
    <location>
        <begin position="77"/>
        <end position="97"/>
    </location>
</feature>
<dbReference type="Pfam" id="PF00474">
    <property type="entry name" value="SSF"/>
    <property type="match status" value="1"/>
</dbReference>
<evidence type="ECO:0000256" key="3">
    <source>
        <dbReference type="ARBA" id="ARBA00022448"/>
    </source>
</evidence>
<dbReference type="GO" id="GO:0005886">
    <property type="term" value="C:plasma membrane"/>
    <property type="evidence" value="ECO:0007669"/>
    <property type="project" value="UniProtKB-SubCell"/>
</dbReference>
<dbReference type="InterPro" id="IPR001734">
    <property type="entry name" value="Na/solute_symporter"/>
</dbReference>
<dbReference type="InterPro" id="IPR050277">
    <property type="entry name" value="Sodium:Solute_Symporter"/>
</dbReference>
<comment type="catalytic activity">
    <reaction evidence="12">
        <text>L-proline(in) + Na(+)(in) = L-proline(out) + Na(+)(out)</text>
        <dbReference type="Rhea" id="RHEA:28967"/>
        <dbReference type="ChEBI" id="CHEBI:29101"/>
        <dbReference type="ChEBI" id="CHEBI:60039"/>
    </reaction>
</comment>
<feature type="transmembrane region" description="Helical" evidence="14">
    <location>
        <begin position="358"/>
        <end position="374"/>
    </location>
</feature>
<keyword evidence="11" id="KW-0739">Sodium transport</keyword>
<feature type="transmembrane region" description="Helical" evidence="14">
    <location>
        <begin position="47"/>
        <end position="65"/>
    </location>
</feature>
<dbReference type="RefSeq" id="WP_141175115.1">
    <property type="nucleotide sequence ID" value="NZ_JBHUFX010000032.1"/>
</dbReference>
<feature type="transmembrane region" description="Helical" evidence="14">
    <location>
        <begin position="433"/>
        <end position="453"/>
    </location>
</feature>
<keyword evidence="5 14" id="KW-0812">Transmembrane</keyword>
<keyword evidence="7 14" id="KW-1133">Transmembrane helix</keyword>
<dbReference type="GO" id="GO:0015293">
    <property type="term" value="F:symporter activity"/>
    <property type="evidence" value="ECO:0007669"/>
    <property type="project" value="UniProtKB-KW"/>
</dbReference>
<dbReference type="AlphaFoldDB" id="A0A506VEU6"/>
<protein>
    <submittedName>
        <fullName evidence="15">Sodium:solute symporter family protein</fullName>
    </submittedName>
</protein>
<evidence type="ECO:0000256" key="4">
    <source>
        <dbReference type="ARBA" id="ARBA00022475"/>
    </source>
</evidence>
<evidence type="ECO:0000256" key="10">
    <source>
        <dbReference type="ARBA" id="ARBA00023136"/>
    </source>
</evidence>
<keyword evidence="8" id="KW-0915">Sodium</keyword>
<feature type="transmembrane region" description="Helical" evidence="14">
    <location>
        <begin position="187"/>
        <end position="210"/>
    </location>
</feature>
<evidence type="ECO:0000313" key="16">
    <source>
        <dbReference type="Proteomes" id="UP000319523"/>
    </source>
</evidence>
<evidence type="ECO:0000256" key="1">
    <source>
        <dbReference type="ARBA" id="ARBA00004651"/>
    </source>
</evidence>
<dbReference type="PANTHER" id="PTHR48086">
    <property type="entry name" value="SODIUM/PROLINE SYMPORTER-RELATED"/>
    <property type="match status" value="1"/>
</dbReference>
<evidence type="ECO:0000256" key="13">
    <source>
        <dbReference type="RuleBase" id="RU362091"/>
    </source>
</evidence>
<evidence type="ECO:0000256" key="14">
    <source>
        <dbReference type="SAM" id="Phobius"/>
    </source>
</evidence>
<dbReference type="Gene3D" id="1.20.1730.10">
    <property type="entry name" value="Sodium/glucose cotransporter"/>
    <property type="match status" value="1"/>
</dbReference>
<accession>A0A506VEU6</accession>
<keyword evidence="6" id="KW-0769">Symport</keyword>
<evidence type="ECO:0000256" key="11">
    <source>
        <dbReference type="ARBA" id="ARBA00023201"/>
    </source>
</evidence>
<dbReference type="PROSITE" id="PS50283">
    <property type="entry name" value="NA_SOLUT_SYMP_3"/>
    <property type="match status" value="1"/>
</dbReference>
<gene>
    <name evidence="15" type="ORF">FKM52_05145</name>
</gene>
<comment type="similarity">
    <text evidence="2 13">Belongs to the sodium:solute symporter (SSF) (TC 2.A.21) family.</text>
</comment>